<dbReference type="KEGG" id="asn:102383642"/>
<dbReference type="GeneID" id="102383642"/>
<dbReference type="Pfam" id="PF02083">
    <property type="entry name" value="Urotensin_II"/>
    <property type="match status" value="1"/>
</dbReference>
<evidence type="ECO:0000313" key="11">
    <source>
        <dbReference type="RefSeq" id="XP_006031433.1"/>
    </source>
</evidence>
<dbReference type="Proteomes" id="UP000189705">
    <property type="component" value="Unplaced"/>
</dbReference>
<proteinExistence type="inferred from homology"/>
<evidence type="ECO:0000256" key="1">
    <source>
        <dbReference type="ARBA" id="ARBA00004613"/>
    </source>
</evidence>
<reference evidence="11" key="1">
    <citation type="submission" date="2025-08" db="UniProtKB">
        <authorList>
            <consortium name="RefSeq"/>
        </authorList>
    </citation>
    <scope>IDENTIFICATION</scope>
</reference>
<dbReference type="RefSeq" id="XP_006031433.1">
    <property type="nucleotide sequence ID" value="XM_006031371.2"/>
</dbReference>
<dbReference type="PANTHER" id="PTHR14447:SF0">
    <property type="entry name" value="UROTENSIN-2"/>
    <property type="match status" value="1"/>
</dbReference>
<evidence type="ECO:0000256" key="5">
    <source>
        <dbReference type="ARBA" id="ARBA00022702"/>
    </source>
</evidence>
<evidence type="ECO:0000256" key="8">
    <source>
        <dbReference type="RuleBase" id="RU000636"/>
    </source>
</evidence>
<dbReference type="PANTHER" id="PTHR14447">
    <property type="entry name" value="UROTENSIN 2"/>
    <property type="match status" value="1"/>
</dbReference>
<organism evidence="10 11">
    <name type="scientific">Alligator sinensis</name>
    <name type="common">Chinese alligator</name>
    <dbReference type="NCBI Taxonomy" id="38654"/>
    <lineage>
        <taxon>Eukaryota</taxon>
        <taxon>Metazoa</taxon>
        <taxon>Chordata</taxon>
        <taxon>Craniata</taxon>
        <taxon>Vertebrata</taxon>
        <taxon>Euteleostomi</taxon>
        <taxon>Archelosauria</taxon>
        <taxon>Archosauria</taxon>
        <taxon>Crocodylia</taxon>
        <taxon>Alligatoridae</taxon>
        <taxon>Alligatorinae</taxon>
        <taxon>Alligator</taxon>
    </lineage>
</organism>
<feature type="chain" id="PRO_5010529340" evidence="9">
    <location>
        <begin position="21"/>
        <end position="125"/>
    </location>
</feature>
<comment type="subcellular location">
    <subcellularLocation>
        <location evidence="1 8">Secreted</location>
    </subcellularLocation>
</comment>
<protein>
    <submittedName>
        <fullName evidence="11">Urotensin-2 isoform X1</fullName>
    </submittedName>
</protein>
<dbReference type="GO" id="GO:0097746">
    <property type="term" value="P:blood vessel diameter maintenance"/>
    <property type="evidence" value="ECO:0007669"/>
    <property type="project" value="InterPro"/>
</dbReference>
<keyword evidence="4" id="KW-0165">Cleavage on pair of basic residues</keyword>
<keyword evidence="10" id="KW-1185">Reference proteome</keyword>
<dbReference type="InParanoid" id="A0A1U7SJ53"/>
<name>A0A1U7SJ53_ALLSI</name>
<gene>
    <name evidence="11" type="primary">UTS2</name>
</gene>
<evidence type="ECO:0000256" key="6">
    <source>
        <dbReference type="ARBA" id="ARBA00022729"/>
    </source>
</evidence>
<dbReference type="PROSITE" id="PS51257">
    <property type="entry name" value="PROKAR_LIPOPROTEIN"/>
    <property type="match status" value="1"/>
</dbReference>
<keyword evidence="3" id="KW-0964">Secreted</keyword>
<sequence length="125" mass="14300">MHRLVFCWLIIISLSCPLSSLPIRDFSEMSYQLSAEDDNSKLTLERLDALGRASLLQTLQGLLDAQNKDSKTGLSFHSYSPQESMKEALYGSHPRLALLSRLLAKDRKQYKKRGNPSECFWKYCV</sequence>
<dbReference type="AlphaFoldDB" id="A0A1U7SJ53"/>
<dbReference type="CTD" id="10911"/>
<evidence type="ECO:0000256" key="2">
    <source>
        <dbReference type="ARBA" id="ARBA00006719"/>
    </source>
</evidence>
<dbReference type="InterPro" id="IPR001483">
    <property type="entry name" value="Urotensin_II"/>
</dbReference>
<evidence type="ECO:0000256" key="7">
    <source>
        <dbReference type="ARBA" id="ARBA00023157"/>
    </source>
</evidence>
<accession>A0A1U7SJ53</accession>
<feature type="signal peptide" evidence="9">
    <location>
        <begin position="1"/>
        <end position="20"/>
    </location>
</feature>
<evidence type="ECO:0000313" key="10">
    <source>
        <dbReference type="Proteomes" id="UP000189705"/>
    </source>
</evidence>
<dbReference type="OrthoDB" id="8894951at2759"/>
<dbReference type="PROSITE" id="PS00984">
    <property type="entry name" value="UROTENSIN_II"/>
    <property type="match status" value="1"/>
</dbReference>
<comment type="similarity">
    <text evidence="2 8">Belongs to the urotensin-2 family.</text>
</comment>
<evidence type="ECO:0000256" key="9">
    <source>
        <dbReference type="SAM" id="SignalP"/>
    </source>
</evidence>
<evidence type="ECO:0000256" key="4">
    <source>
        <dbReference type="ARBA" id="ARBA00022685"/>
    </source>
</evidence>
<dbReference type="eggNOG" id="ENOG502SCRX">
    <property type="taxonomic scope" value="Eukaryota"/>
</dbReference>
<keyword evidence="6 9" id="KW-0732">Signal</keyword>
<dbReference type="GO" id="GO:0005179">
    <property type="term" value="F:hormone activity"/>
    <property type="evidence" value="ECO:0007669"/>
    <property type="project" value="UniProtKB-KW"/>
</dbReference>
<keyword evidence="7" id="KW-1015">Disulfide bond</keyword>
<dbReference type="GO" id="GO:0005615">
    <property type="term" value="C:extracellular space"/>
    <property type="evidence" value="ECO:0007669"/>
    <property type="project" value="TreeGrafter"/>
</dbReference>
<evidence type="ECO:0000256" key="3">
    <source>
        <dbReference type="ARBA" id="ARBA00022525"/>
    </source>
</evidence>
<keyword evidence="5 8" id="KW-0372">Hormone</keyword>
<dbReference type="GO" id="GO:0008217">
    <property type="term" value="P:regulation of blood pressure"/>
    <property type="evidence" value="ECO:0007669"/>
    <property type="project" value="InterPro"/>
</dbReference>
<dbReference type="STRING" id="38654.A0A1U7SJ53"/>